<dbReference type="Pfam" id="PF00583">
    <property type="entry name" value="Acetyltransf_1"/>
    <property type="match status" value="1"/>
</dbReference>
<dbReference type="RefSeq" id="WP_408167739.1">
    <property type="nucleotide sequence ID" value="NZ_JAQQFR010000005.1"/>
</dbReference>
<dbReference type="EMBL" id="JAQQFR010000005">
    <property type="protein sequence ID" value="MFL9878746.1"/>
    <property type="molecule type" value="Genomic_DNA"/>
</dbReference>
<dbReference type="InterPro" id="IPR050832">
    <property type="entry name" value="Bact_Acetyltransf"/>
</dbReference>
<dbReference type="InterPro" id="IPR000182">
    <property type="entry name" value="GNAT_dom"/>
</dbReference>
<dbReference type="SUPFAM" id="SSF55729">
    <property type="entry name" value="Acyl-CoA N-acyltransferases (Nat)"/>
    <property type="match status" value="1"/>
</dbReference>
<dbReference type="PANTHER" id="PTHR43877:SF5">
    <property type="entry name" value="BLL8307 PROTEIN"/>
    <property type="match status" value="1"/>
</dbReference>
<evidence type="ECO:0000256" key="1">
    <source>
        <dbReference type="ARBA" id="ARBA00022679"/>
    </source>
</evidence>
<reference evidence="4 5" key="1">
    <citation type="journal article" date="2024" name="Chem. Sci.">
        <title>Discovery of megapolipeptins by genome mining of a Burkholderiales bacteria collection.</title>
        <authorList>
            <person name="Paulo B.S."/>
            <person name="Recchia M.J.J."/>
            <person name="Lee S."/>
            <person name="Fergusson C.H."/>
            <person name="Romanowski S.B."/>
            <person name="Hernandez A."/>
            <person name="Krull N."/>
            <person name="Liu D.Y."/>
            <person name="Cavanagh H."/>
            <person name="Bos A."/>
            <person name="Gray C.A."/>
            <person name="Murphy B.T."/>
            <person name="Linington R.G."/>
            <person name="Eustaquio A.S."/>
        </authorList>
    </citation>
    <scope>NUCLEOTIDE SEQUENCE [LARGE SCALE GENOMIC DNA]</scope>
    <source>
        <strain evidence="4 5">RL21-008-BIB-B</strain>
    </source>
</reference>
<keyword evidence="5" id="KW-1185">Reference proteome</keyword>
<dbReference type="Gene3D" id="3.40.630.30">
    <property type="match status" value="1"/>
</dbReference>
<evidence type="ECO:0000313" key="5">
    <source>
        <dbReference type="Proteomes" id="UP001629214"/>
    </source>
</evidence>
<proteinExistence type="predicted"/>
<protein>
    <submittedName>
        <fullName evidence="4">GNAT family N-acetyltransferase</fullName>
    </submittedName>
</protein>
<sequence>MQIEVDDLSRPAIHALLEEHLRNMREISPPESVHALDLSKLRSPDITFWTVWEGEQLIGCGALKELDSLHGEIKSMRTPEALRRKGAGRAMLVHILEQAKARGYERLSLETGSFDAFKPARQLYESVGFVYCGPFGTYGEDPNSMFMTLRL</sequence>
<dbReference type="CDD" id="cd04301">
    <property type="entry name" value="NAT_SF"/>
    <property type="match status" value="1"/>
</dbReference>
<evidence type="ECO:0000313" key="4">
    <source>
        <dbReference type="EMBL" id="MFL9878746.1"/>
    </source>
</evidence>
<dbReference type="InterPro" id="IPR016181">
    <property type="entry name" value="Acyl_CoA_acyltransferase"/>
</dbReference>
<dbReference type="Proteomes" id="UP001629214">
    <property type="component" value="Unassembled WGS sequence"/>
</dbReference>
<name>A0ABW8Z9B5_9BURK</name>
<dbReference type="PROSITE" id="PS51186">
    <property type="entry name" value="GNAT"/>
    <property type="match status" value="1"/>
</dbReference>
<keyword evidence="2" id="KW-0012">Acyltransferase</keyword>
<comment type="caution">
    <text evidence="4">The sequence shown here is derived from an EMBL/GenBank/DDBJ whole genome shotgun (WGS) entry which is preliminary data.</text>
</comment>
<keyword evidence="1" id="KW-0808">Transferase</keyword>
<dbReference type="PANTHER" id="PTHR43877">
    <property type="entry name" value="AMINOALKYLPHOSPHONATE N-ACETYLTRANSFERASE-RELATED-RELATED"/>
    <property type="match status" value="1"/>
</dbReference>
<evidence type="ECO:0000259" key="3">
    <source>
        <dbReference type="PROSITE" id="PS51186"/>
    </source>
</evidence>
<feature type="domain" description="N-acetyltransferase" evidence="3">
    <location>
        <begin position="3"/>
        <end position="150"/>
    </location>
</feature>
<gene>
    <name evidence="4" type="ORF">PQR63_10150</name>
</gene>
<evidence type="ECO:0000256" key="2">
    <source>
        <dbReference type="ARBA" id="ARBA00023315"/>
    </source>
</evidence>
<organism evidence="4 5">
    <name type="scientific">Herbaspirillum rhizosphaerae</name>
    <dbReference type="NCBI Taxonomy" id="346179"/>
    <lineage>
        <taxon>Bacteria</taxon>
        <taxon>Pseudomonadati</taxon>
        <taxon>Pseudomonadota</taxon>
        <taxon>Betaproteobacteria</taxon>
        <taxon>Burkholderiales</taxon>
        <taxon>Oxalobacteraceae</taxon>
        <taxon>Herbaspirillum</taxon>
    </lineage>
</organism>
<accession>A0ABW8Z9B5</accession>